<feature type="non-terminal residue" evidence="1">
    <location>
        <position position="86"/>
    </location>
</feature>
<protein>
    <submittedName>
        <fullName evidence="1">Uncharacterized protein</fullName>
    </submittedName>
</protein>
<dbReference type="Proteomes" id="UP000236291">
    <property type="component" value="Unassembled WGS sequence"/>
</dbReference>
<organism evidence="1 2">
    <name type="scientific">Trifolium pratense</name>
    <name type="common">Red clover</name>
    <dbReference type="NCBI Taxonomy" id="57577"/>
    <lineage>
        <taxon>Eukaryota</taxon>
        <taxon>Viridiplantae</taxon>
        <taxon>Streptophyta</taxon>
        <taxon>Embryophyta</taxon>
        <taxon>Tracheophyta</taxon>
        <taxon>Spermatophyta</taxon>
        <taxon>Magnoliopsida</taxon>
        <taxon>eudicotyledons</taxon>
        <taxon>Gunneridae</taxon>
        <taxon>Pentapetalae</taxon>
        <taxon>rosids</taxon>
        <taxon>fabids</taxon>
        <taxon>Fabales</taxon>
        <taxon>Fabaceae</taxon>
        <taxon>Papilionoideae</taxon>
        <taxon>50 kb inversion clade</taxon>
        <taxon>NPAAA clade</taxon>
        <taxon>Hologalegina</taxon>
        <taxon>IRL clade</taxon>
        <taxon>Trifolieae</taxon>
        <taxon>Trifolium</taxon>
    </lineage>
</organism>
<reference evidence="1 2" key="1">
    <citation type="journal article" date="2014" name="Am. J. Bot.">
        <title>Genome assembly and annotation for red clover (Trifolium pratense; Fabaceae).</title>
        <authorList>
            <person name="Istvanek J."/>
            <person name="Jaros M."/>
            <person name="Krenek A."/>
            <person name="Repkova J."/>
        </authorList>
    </citation>
    <scope>NUCLEOTIDE SEQUENCE [LARGE SCALE GENOMIC DNA]</scope>
    <source>
        <strain evidence="2">cv. Tatra</strain>
        <tissue evidence="1">Young leaves</tissue>
    </source>
</reference>
<name>A0A2K3K771_TRIPR</name>
<evidence type="ECO:0000313" key="2">
    <source>
        <dbReference type="Proteomes" id="UP000236291"/>
    </source>
</evidence>
<comment type="caution">
    <text evidence="1">The sequence shown here is derived from an EMBL/GenBank/DDBJ whole genome shotgun (WGS) entry which is preliminary data.</text>
</comment>
<dbReference type="AlphaFoldDB" id="A0A2K3K771"/>
<accession>A0A2K3K771</accession>
<dbReference type="EMBL" id="ASHM01145894">
    <property type="protein sequence ID" value="PNX62140.1"/>
    <property type="molecule type" value="Genomic_DNA"/>
</dbReference>
<sequence length="86" mass="9816">MLESILELVLSPVVNNTSPRDATDSFQEQCTSTFMLFQRQIELVLQHQPQAPPCPSNVSRSTIVHEEKQEDRLERSREIIEHAAAN</sequence>
<gene>
    <name evidence="1" type="ORF">L195_g061010</name>
</gene>
<reference evidence="1 2" key="2">
    <citation type="journal article" date="2017" name="Front. Plant Sci.">
        <title>Gene Classification and Mining of Molecular Markers Useful in Red Clover (Trifolium pratense) Breeding.</title>
        <authorList>
            <person name="Istvanek J."/>
            <person name="Dluhosova J."/>
            <person name="Dluhos P."/>
            <person name="Patkova L."/>
            <person name="Nedelnik J."/>
            <person name="Repkova J."/>
        </authorList>
    </citation>
    <scope>NUCLEOTIDE SEQUENCE [LARGE SCALE GENOMIC DNA]</scope>
    <source>
        <strain evidence="2">cv. Tatra</strain>
        <tissue evidence="1">Young leaves</tissue>
    </source>
</reference>
<evidence type="ECO:0000313" key="1">
    <source>
        <dbReference type="EMBL" id="PNX62140.1"/>
    </source>
</evidence>
<proteinExistence type="predicted"/>